<dbReference type="InterPro" id="IPR014043">
    <property type="entry name" value="Acyl_transferase_dom"/>
</dbReference>
<dbReference type="CDD" id="cd02440">
    <property type="entry name" value="AdoMet_MTases"/>
    <property type="match status" value="1"/>
</dbReference>
<dbReference type="SMART" id="SM00829">
    <property type="entry name" value="PKS_ER"/>
    <property type="match status" value="1"/>
</dbReference>
<evidence type="ECO:0000259" key="10">
    <source>
        <dbReference type="PROSITE" id="PS50075"/>
    </source>
</evidence>
<feature type="active site" description="Proton acceptor; for dehydratase activity" evidence="8">
    <location>
        <position position="1033"/>
    </location>
</feature>
<organism evidence="13 14">
    <name type="scientific">Paecilomyces lecythidis</name>
    <dbReference type="NCBI Taxonomy" id="3004212"/>
    <lineage>
        <taxon>Eukaryota</taxon>
        <taxon>Fungi</taxon>
        <taxon>Dikarya</taxon>
        <taxon>Ascomycota</taxon>
        <taxon>Pezizomycotina</taxon>
        <taxon>Eurotiomycetes</taxon>
        <taxon>Eurotiomycetidae</taxon>
        <taxon>Eurotiales</taxon>
        <taxon>Thermoascaceae</taxon>
        <taxon>Paecilomyces</taxon>
    </lineage>
</organism>
<accession>A0ABR3YAC3</accession>
<dbReference type="InterPro" id="IPR014031">
    <property type="entry name" value="Ketoacyl_synth_C"/>
</dbReference>
<dbReference type="InterPro" id="IPR001227">
    <property type="entry name" value="Ac_transferase_dom_sf"/>
</dbReference>
<keyword evidence="1" id="KW-0596">Phosphopantetheine</keyword>
<evidence type="ECO:0000256" key="3">
    <source>
        <dbReference type="ARBA" id="ARBA00022679"/>
    </source>
</evidence>
<proteinExistence type="predicted"/>
<dbReference type="Gene3D" id="3.10.129.110">
    <property type="entry name" value="Polyketide synthase dehydratase"/>
    <property type="match status" value="1"/>
</dbReference>
<dbReference type="InterPro" id="IPR049551">
    <property type="entry name" value="PKS_DH_C"/>
</dbReference>
<dbReference type="PANTHER" id="PTHR43775">
    <property type="entry name" value="FATTY ACID SYNTHASE"/>
    <property type="match status" value="1"/>
</dbReference>
<dbReference type="PROSITE" id="PS00012">
    <property type="entry name" value="PHOSPHOPANTETHEINE"/>
    <property type="match status" value="1"/>
</dbReference>
<dbReference type="Pfam" id="PF23297">
    <property type="entry name" value="ACP_SdgA_C"/>
    <property type="match status" value="1"/>
</dbReference>
<protein>
    <submittedName>
        <fullName evidence="13">Type I Iterative PKS</fullName>
    </submittedName>
</protein>
<dbReference type="InterPro" id="IPR020807">
    <property type="entry name" value="PKS_DH"/>
</dbReference>
<feature type="region of interest" description="Disordered" evidence="9">
    <location>
        <begin position="1"/>
        <end position="27"/>
    </location>
</feature>
<dbReference type="InterPro" id="IPR013217">
    <property type="entry name" value="Methyltransf_12"/>
</dbReference>
<dbReference type="InterPro" id="IPR049552">
    <property type="entry name" value="PKS_DH_N"/>
</dbReference>
<dbReference type="SUPFAM" id="SSF53335">
    <property type="entry name" value="S-adenosyl-L-methionine-dependent methyltransferases"/>
    <property type="match status" value="1"/>
</dbReference>
<dbReference type="Gene3D" id="3.40.50.150">
    <property type="entry name" value="Vaccinia Virus protein VP39"/>
    <property type="match status" value="1"/>
</dbReference>
<dbReference type="CDD" id="cd05195">
    <property type="entry name" value="enoyl_red"/>
    <property type="match status" value="1"/>
</dbReference>
<feature type="region of interest" description="Disordered" evidence="9">
    <location>
        <begin position="2487"/>
        <end position="2510"/>
    </location>
</feature>
<dbReference type="InterPro" id="IPR057326">
    <property type="entry name" value="KR_dom"/>
</dbReference>
<dbReference type="Pfam" id="PF23114">
    <property type="entry name" value="NAD-bd_HRPKS_sdrA"/>
    <property type="match status" value="1"/>
</dbReference>
<evidence type="ECO:0000259" key="11">
    <source>
        <dbReference type="PROSITE" id="PS52004"/>
    </source>
</evidence>
<dbReference type="SUPFAM" id="SSF47336">
    <property type="entry name" value="ACP-like"/>
    <property type="match status" value="1"/>
</dbReference>
<dbReference type="InterPro" id="IPR020806">
    <property type="entry name" value="PKS_PP-bd"/>
</dbReference>
<dbReference type="InterPro" id="IPR013968">
    <property type="entry name" value="PKS_KR"/>
</dbReference>
<evidence type="ECO:0000256" key="7">
    <source>
        <dbReference type="ARBA" id="ARBA00023315"/>
    </source>
</evidence>
<dbReference type="Pfam" id="PF08242">
    <property type="entry name" value="Methyltransf_12"/>
    <property type="match status" value="1"/>
</dbReference>
<dbReference type="InterPro" id="IPR016035">
    <property type="entry name" value="Acyl_Trfase/lysoPLipase"/>
</dbReference>
<dbReference type="InterPro" id="IPR014030">
    <property type="entry name" value="Ketoacyl_synth_N"/>
</dbReference>
<dbReference type="Pfam" id="PF08659">
    <property type="entry name" value="KR"/>
    <property type="match status" value="1"/>
</dbReference>
<comment type="caution">
    <text evidence="13">The sequence shown here is derived from an EMBL/GenBank/DDBJ whole genome shotgun (WGS) entry which is preliminary data.</text>
</comment>
<evidence type="ECO:0000256" key="4">
    <source>
        <dbReference type="ARBA" id="ARBA00022857"/>
    </source>
</evidence>
<dbReference type="InterPro" id="IPR029063">
    <property type="entry name" value="SAM-dependent_MTases_sf"/>
</dbReference>
<dbReference type="SUPFAM" id="SSF51735">
    <property type="entry name" value="NAD(P)-binding Rossmann-fold domains"/>
    <property type="match status" value="2"/>
</dbReference>
<feature type="compositionally biased region" description="Polar residues" evidence="9">
    <location>
        <begin position="9"/>
        <end position="27"/>
    </location>
</feature>
<dbReference type="EMBL" id="JAVDPF010000003">
    <property type="protein sequence ID" value="KAL1884940.1"/>
    <property type="molecule type" value="Genomic_DNA"/>
</dbReference>
<dbReference type="PROSITE" id="PS52019">
    <property type="entry name" value="PKS_MFAS_DH"/>
    <property type="match status" value="1"/>
</dbReference>
<dbReference type="InterPro" id="IPR009081">
    <property type="entry name" value="PP-bd_ACP"/>
</dbReference>
<dbReference type="SMART" id="SM00823">
    <property type="entry name" value="PKS_PP"/>
    <property type="match status" value="1"/>
</dbReference>
<dbReference type="SMART" id="SM00825">
    <property type="entry name" value="PKS_KS"/>
    <property type="match status" value="1"/>
</dbReference>
<dbReference type="Gene3D" id="3.40.366.10">
    <property type="entry name" value="Malonyl-Coenzyme A Acyl Carrier Protein, domain 2"/>
    <property type="match status" value="1"/>
</dbReference>
<dbReference type="SUPFAM" id="SSF55048">
    <property type="entry name" value="Probable ACP-binding domain of malonyl-CoA ACP transacylase"/>
    <property type="match status" value="1"/>
</dbReference>
<keyword evidence="14" id="KW-1185">Reference proteome</keyword>
<dbReference type="Gene3D" id="3.40.50.720">
    <property type="entry name" value="NAD(P)-binding Rossmann-like Domain"/>
    <property type="match status" value="3"/>
</dbReference>
<evidence type="ECO:0000313" key="14">
    <source>
        <dbReference type="Proteomes" id="UP001583193"/>
    </source>
</evidence>
<evidence type="ECO:0000256" key="1">
    <source>
        <dbReference type="ARBA" id="ARBA00022450"/>
    </source>
</evidence>
<dbReference type="InterPro" id="IPR020843">
    <property type="entry name" value="ER"/>
</dbReference>
<dbReference type="Gene3D" id="1.10.1200.10">
    <property type="entry name" value="ACP-like"/>
    <property type="match status" value="1"/>
</dbReference>
<dbReference type="Proteomes" id="UP001583193">
    <property type="component" value="Unassembled WGS sequence"/>
</dbReference>
<dbReference type="Gene3D" id="3.40.47.10">
    <property type="match status" value="1"/>
</dbReference>
<dbReference type="SUPFAM" id="SSF52151">
    <property type="entry name" value="FabD/lysophospholipase-like"/>
    <property type="match status" value="1"/>
</dbReference>
<dbReference type="InterPro" id="IPR050091">
    <property type="entry name" value="PKS_NRPS_Biosynth_Enz"/>
</dbReference>
<evidence type="ECO:0000256" key="9">
    <source>
        <dbReference type="SAM" id="MobiDB-lite"/>
    </source>
</evidence>
<dbReference type="Pfam" id="PF08240">
    <property type="entry name" value="ADH_N"/>
    <property type="match status" value="1"/>
</dbReference>
<dbReference type="InterPro" id="IPR016039">
    <property type="entry name" value="Thiolase-like"/>
</dbReference>
<evidence type="ECO:0000313" key="13">
    <source>
        <dbReference type="EMBL" id="KAL1884940.1"/>
    </source>
</evidence>
<dbReference type="Pfam" id="PF02801">
    <property type="entry name" value="Ketoacyl-synt_C"/>
    <property type="match status" value="1"/>
</dbReference>
<feature type="active site" description="Proton donor; for dehydratase activity" evidence="8">
    <location>
        <position position="1228"/>
    </location>
</feature>
<feature type="domain" description="Carrier" evidence="10">
    <location>
        <begin position="2514"/>
        <end position="2591"/>
    </location>
</feature>
<sequence>MISKLATPPSETSIPNGSTNGHLDSSSQYPHDSIMPIAVVGMSFRGPADATNVKNLWEMISQKREGWSPIPKERWNNDAFYHPDNTRHGTINVTGGHFFSEDLARFDAPFFNLTATEVAALDPQQRLLLEGTFEALENGGIPLEKIMGTKTSCFVGSFSGDYTDMLLRDPDTVPMHQCTNAGQSRAITANRISYFFDLKGPSVTVDTACSGSLVAVHLACQSLRTGDAKLAVAAGVNTILSHEFMTTMSMMKFLSPDGRCYTFDERASGYGRGEGVGCLILKPLADALRDNDTIRAVIRGSGSNQDGKTTGITLPNGAAQEELVRGVYEAAGIDPLETEYVEAHGTGTQAGDPLETGALSRVFCPGRSPEKPLRVGSIKTNVGHLEGASGVAGMIKAILMLENRIFLPSRNFKKLNPRIPLEQWKLKVQLETEPWETPGPHRVSVNSFGYGGSNAHVILENTEGYLSDHGLDGSHRKAKVTIPAPENGLHHDEGVNGVEQTKGKLEVSRQPRLFVLSSFDEVSGKRQAELLQKYLLEKGDSADDEFMNNLAFTLGTRRTNFIWKAAIPGTSATNLAENLSQGVNFSRATKKPTIGFVFTGQGAQWCGMGKELLNAYPTFGRSIDKIGAYLKSLGAPFDVREEITRDPQGSRINLAILSQPMCSALQIALVDLLTSWGIKPASVTGHSSGEIAAAYTMGALSWQDAMTVAYYRGVVSSEMSERSQSKGAMMAVGLSQEDAESYVTALENGKAVVACVNSPSSVTISGDASAIDELKGVLDEKKLFARKLAVEVAYHSHHMQLVGDEYRESLSGIRPNERTAPDSPEFFSSVTGEKAASSELGPEYWVNNMLGQVKFAQSVRLLCLETTDPSTRSRKTRRRAGAASKASVDMIIEIGPHAALGGPIKQTLKADRVLNAASIAYASALIRKADAVTTVLNLAGTLISSKWPLDLVTLNTCSKDAIKDGMQVLVDLPPYPWNHSNTYWAEPRTSKVYRNRNFPRTDLLGVLDPHSSPLEPRWRNHIRISEIPWVQDHQIQSNIVYPAAGYIVMAIEAISQWASGHVPDNKIIGYTLREVNIGAALVIGDDTPEVLISLHPYRNSARGASKSWHGFSILSVTDDNKWTEHSTGLIRVHFDTESGDSLTREGDTRQTQQSITDAKERCTNSVNTQEFYEHLNQLGLGYGETFANMKTASCAHDTCVAELVIPNTAATMPKNFEHPFVIHPATLDSTLHALFVAASAERGPLEDPAVPISVDEIFVSPALTRKPGDKLNVYAFTDTKDENNLVASIFATDQTHGRVGLSIKGMTCRVLPRDADDKAADRRLRIAYNVQWEADPDLLSPVEVEKLCGSAALSTEELQQLELYEDCAHAYITETLSRLGKSIPEDIKPHLQKLWAFIVDAHSKRTTVAGDLNRAVLIEKAQNGGPEGKLLCAIGEQLPAILTGELDPWKIMTANSRLEAYWNETKRFVKNYEVAARYLQLLGNKNPHQSILEINGGTGGISLPLLRALGGKDGANVRLKRYTYTDSDSALFDIAKERLSEWANLLKFKELNVEEDVEDQGFEPHSYDVVVLGHGLFLNKSKHQVLKNVRTLLKDGGRFLFIDTVSEKASVARSMVLGTLPSWWTKEEQSKYCSNSFTESEWHQALQETQFSGLDVSLRDTPATTGYESSVMITQTTHGEKKVQPSLLDILVISEQQDCGVAVNRLVDGLRSIDAKVQVSPIANAQPEDRMCIVLSDLSTPLLAKPDAIVFETIKSIFTRAKGVLWVTRGGVSSGINPTASLVSGFARTARAESDGSNIVTLDLDAEQILPNDSAADVILRLFQRRLASGSHETIELDVEYAEKEGVIHIPRIVEDAEVNENLTAVLGQAAPINQPLHQPGRKLRAVARIPGQFDSICFVDDDTQQPNLPDDYIAIEVTASGLGQRDLQLVKGPTSQCLLGAQCSGVVYAVGKSVTDFCIGDRVATLGSGMVTNYHQGKASSFQKIPEDVSFEQAAAVPVAYCTAYYVLYHLARIRSTDKNTVLIHNVAQPTGQAIVEFLRLLGVRILGTVGSPAERDFVVKNCGIPEDRIFLYSYDSYDGFTDEIMWITNGNGVDVVVDLEGGDEETLRLYWNCIAPYGQFIELDEKRVANNSRLEMANFSKDTLFASFSLSNLWSLRRGVAEKVWADVMTLLRTKAIRGPTSLSVHAYSDIGGALAELESGSMTNVVVTAPPGAVVKALPEDKSGELFRPDASYLLVGGLGGIGRAAASWMIDHGARNLIFANRSGLARAESREAVDQLQAKGATVAVYSCDIINEAQVAEMASKAAQDMPPIRGVIQAAMVLRDTLIEKLSVEDYNMVVQPKFQGTWNLHKHLPREMDFFTMLSSVSGIIGNATQSAYAAGNTFMDSFSTFRNRQGLPATTLDLGVITGVGYLSENKELLAAMEKQGFEGTDEQMLMALILTAITKPQRQGQQAQILTGLGRWEEGKSLGNFAEALFAHFRRQSHTSDQAGGDSDADRTQEELRASQTLDEATNVVCTALTNKIATRLGTVPENINTSKGLSEYGVDSLVAVEMRTWIAKEMASTIPILELLASSSLLQLSAKIASRSTFVKLQEPSA</sequence>
<dbReference type="SMART" id="SM00827">
    <property type="entry name" value="PKS_AT"/>
    <property type="match status" value="1"/>
</dbReference>
<dbReference type="Pfam" id="PF00109">
    <property type="entry name" value="ketoacyl-synt"/>
    <property type="match status" value="1"/>
</dbReference>
<feature type="region of interest" description="N-terminal hotdog fold" evidence="8">
    <location>
        <begin position="1001"/>
        <end position="1137"/>
    </location>
</feature>
<dbReference type="Pfam" id="PF16197">
    <property type="entry name" value="KAsynt_C_assoc"/>
    <property type="match status" value="1"/>
</dbReference>
<dbReference type="InterPro" id="IPR020841">
    <property type="entry name" value="PKS_Beta-ketoAc_synthase_dom"/>
</dbReference>
<dbReference type="SUPFAM" id="SSF50129">
    <property type="entry name" value="GroES-like"/>
    <property type="match status" value="1"/>
</dbReference>
<dbReference type="InterPro" id="IPR032821">
    <property type="entry name" value="PKS_assoc"/>
</dbReference>
<keyword evidence="5" id="KW-0560">Oxidoreductase</keyword>
<dbReference type="PROSITE" id="PS50075">
    <property type="entry name" value="CARRIER"/>
    <property type="match status" value="1"/>
</dbReference>
<dbReference type="SMART" id="SM00822">
    <property type="entry name" value="PKS_KR"/>
    <property type="match status" value="1"/>
</dbReference>
<feature type="compositionally biased region" description="Basic and acidic residues" evidence="9">
    <location>
        <begin position="2498"/>
        <end position="2507"/>
    </location>
</feature>
<gene>
    <name evidence="13" type="ORF">Plec18167_001597</name>
</gene>
<evidence type="ECO:0000256" key="2">
    <source>
        <dbReference type="ARBA" id="ARBA00022553"/>
    </source>
</evidence>
<dbReference type="InterPro" id="IPR056501">
    <property type="entry name" value="NAD-bd_HRPKS_sdrA"/>
</dbReference>
<keyword evidence="3" id="KW-0808">Transferase</keyword>
<keyword evidence="7" id="KW-0012">Acyltransferase</keyword>
<evidence type="ECO:0000256" key="8">
    <source>
        <dbReference type="PROSITE-ProRule" id="PRU01363"/>
    </source>
</evidence>
<dbReference type="InterPro" id="IPR011032">
    <property type="entry name" value="GroES-like_sf"/>
</dbReference>
<dbReference type="Pfam" id="PF00698">
    <property type="entry name" value="Acyl_transf_1"/>
    <property type="match status" value="1"/>
</dbReference>
<feature type="region of interest" description="C-terminal hotdog fold" evidence="8">
    <location>
        <begin position="1163"/>
        <end position="1317"/>
    </location>
</feature>
<dbReference type="InterPro" id="IPR042104">
    <property type="entry name" value="PKS_dehydratase_sf"/>
</dbReference>
<dbReference type="InterPro" id="IPR013154">
    <property type="entry name" value="ADH-like_N"/>
</dbReference>
<reference evidence="13 14" key="1">
    <citation type="journal article" date="2024" name="IMA Fungus">
        <title>IMA Genome - F19 : A genome assembly and annotation guide to empower mycologists, including annotated draft genome sequences of Ceratocystis pirilliformis, Diaporthe australafricana, Fusarium ophioides, Paecilomyces lecythidis, and Sporothrix stenoceras.</title>
        <authorList>
            <person name="Aylward J."/>
            <person name="Wilson A.M."/>
            <person name="Visagie C.M."/>
            <person name="Spraker J."/>
            <person name="Barnes I."/>
            <person name="Buitendag C."/>
            <person name="Ceriani C."/>
            <person name="Del Mar Angel L."/>
            <person name="du Plessis D."/>
            <person name="Fuchs T."/>
            <person name="Gasser K."/>
            <person name="Kramer D."/>
            <person name="Li W."/>
            <person name="Munsamy K."/>
            <person name="Piso A."/>
            <person name="Price J.L."/>
            <person name="Sonnekus B."/>
            <person name="Thomas C."/>
            <person name="van der Nest A."/>
            <person name="van Dijk A."/>
            <person name="van Heerden A."/>
            <person name="van Vuuren N."/>
            <person name="Yilmaz N."/>
            <person name="Duong T.A."/>
            <person name="van der Merwe N.A."/>
            <person name="Wingfield M.J."/>
            <person name="Wingfield B.D."/>
        </authorList>
    </citation>
    <scope>NUCLEOTIDE SEQUENCE [LARGE SCALE GENOMIC DNA]</scope>
    <source>
        <strain evidence="13 14">CMW 18167</strain>
    </source>
</reference>
<dbReference type="Pfam" id="PF14765">
    <property type="entry name" value="PS-DH"/>
    <property type="match status" value="1"/>
</dbReference>
<dbReference type="PANTHER" id="PTHR43775:SF29">
    <property type="entry name" value="ASPERFURANONE POLYKETIDE SYNTHASE AFOG-RELATED"/>
    <property type="match status" value="1"/>
</dbReference>
<dbReference type="InterPro" id="IPR036291">
    <property type="entry name" value="NAD(P)-bd_dom_sf"/>
</dbReference>
<dbReference type="Pfam" id="PF21089">
    <property type="entry name" value="PKS_DH_N"/>
    <property type="match status" value="1"/>
</dbReference>
<keyword evidence="2" id="KW-0597">Phosphoprotein</keyword>
<dbReference type="InterPro" id="IPR016036">
    <property type="entry name" value="Malonyl_transacylase_ACP-bd"/>
</dbReference>
<dbReference type="InterPro" id="IPR049900">
    <property type="entry name" value="PKS_mFAS_DH"/>
</dbReference>
<name>A0ABR3YAC3_9EURO</name>
<evidence type="ECO:0000259" key="12">
    <source>
        <dbReference type="PROSITE" id="PS52019"/>
    </source>
</evidence>
<evidence type="ECO:0000256" key="6">
    <source>
        <dbReference type="ARBA" id="ARBA00023268"/>
    </source>
</evidence>
<feature type="domain" description="Ketosynthase family 3 (KS3)" evidence="11">
    <location>
        <begin position="34"/>
        <end position="461"/>
    </location>
</feature>
<dbReference type="InterPro" id="IPR006162">
    <property type="entry name" value="Ppantetheine_attach_site"/>
</dbReference>
<keyword evidence="6" id="KW-0511">Multifunctional enzyme</keyword>
<dbReference type="CDD" id="cd00833">
    <property type="entry name" value="PKS"/>
    <property type="match status" value="1"/>
</dbReference>
<dbReference type="PROSITE" id="PS52004">
    <property type="entry name" value="KS3_2"/>
    <property type="match status" value="1"/>
</dbReference>
<dbReference type="InterPro" id="IPR036736">
    <property type="entry name" value="ACP-like_sf"/>
</dbReference>
<feature type="domain" description="PKS/mFAS DH" evidence="12">
    <location>
        <begin position="1001"/>
        <end position="1317"/>
    </location>
</feature>
<keyword evidence="4" id="KW-0521">NADP</keyword>
<dbReference type="Gene3D" id="3.90.180.10">
    <property type="entry name" value="Medium-chain alcohol dehydrogenases, catalytic domain"/>
    <property type="match status" value="1"/>
</dbReference>
<dbReference type="SUPFAM" id="SSF53901">
    <property type="entry name" value="Thiolase-like"/>
    <property type="match status" value="1"/>
</dbReference>
<evidence type="ECO:0000256" key="5">
    <source>
        <dbReference type="ARBA" id="ARBA00023002"/>
    </source>
</evidence>
<dbReference type="SMART" id="SM00826">
    <property type="entry name" value="PKS_DH"/>
    <property type="match status" value="1"/>
</dbReference>